<dbReference type="EMBL" id="JBHTEY010000004">
    <property type="protein sequence ID" value="MFC7617472.1"/>
    <property type="molecule type" value="Genomic_DNA"/>
</dbReference>
<sequence>MRQVSATRVINAPAATIFDLLADPAKHPLIDGSGTVRAALGTPGRRLGLGDRFGMDMKAGLPYKIRNTVVEFEENALIAWRHFYGHRWRWRLKDLGDGRTEVTETFDWSTAWSGFLLEIAKFPAMNLKAIRATLERLDKMFPESARPAG</sequence>
<reference evidence="2" key="1">
    <citation type="journal article" date="2019" name="Int. J. Syst. Evol. Microbiol.">
        <title>The Global Catalogue of Microorganisms (GCM) 10K type strain sequencing project: providing services to taxonomists for standard genome sequencing and annotation.</title>
        <authorList>
            <consortium name="The Broad Institute Genomics Platform"/>
            <consortium name="The Broad Institute Genome Sequencing Center for Infectious Disease"/>
            <person name="Wu L."/>
            <person name="Ma J."/>
        </authorList>
    </citation>
    <scope>NUCLEOTIDE SEQUENCE [LARGE SCALE GENOMIC DNA]</scope>
    <source>
        <strain evidence="2">JCM 17695</strain>
    </source>
</reference>
<dbReference type="Gene3D" id="3.30.530.20">
    <property type="match status" value="1"/>
</dbReference>
<name>A0ABW2TUC7_9PSEU</name>
<accession>A0ABW2TUC7</accession>
<dbReference type="InterPro" id="IPR023393">
    <property type="entry name" value="START-like_dom_sf"/>
</dbReference>
<keyword evidence="2" id="KW-1185">Reference proteome</keyword>
<evidence type="ECO:0000313" key="1">
    <source>
        <dbReference type="EMBL" id="MFC7617472.1"/>
    </source>
</evidence>
<proteinExistence type="predicted"/>
<gene>
    <name evidence="1" type="ORF">ACFQV2_32675</name>
</gene>
<evidence type="ECO:0000313" key="2">
    <source>
        <dbReference type="Proteomes" id="UP001596512"/>
    </source>
</evidence>
<dbReference type="SUPFAM" id="SSF55961">
    <property type="entry name" value="Bet v1-like"/>
    <property type="match status" value="1"/>
</dbReference>
<comment type="caution">
    <text evidence="1">The sequence shown here is derived from an EMBL/GenBank/DDBJ whole genome shotgun (WGS) entry which is preliminary data.</text>
</comment>
<dbReference type="Pfam" id="PF10604">
    <property type="entry name" value="Polyketide_cyc2"/>
    <property type="match status" value="1"/>
</dbReference>
<organism evidence="1 2">
    <name type="scientific">Actinokineospora soli</name>
    <dbReference type="NCBI Taxonomy" id="1048753"/>
    <lineage>
        <taxon>Bacteria</taxon>
        <taxon>Bacillati</taxon>
        <taxon>Actinomycetota</taxon>
        <taxon>Actinomycetes</taxon>
        <taxon>Pseudonocardiales</taxon>
        <taxon>Pseudonocardiaceae</taxon>
        <taxon>Actinokineospora</taxon>
    </lineage>
</organism>
<protein>
    <submittedName>
        <fullName evidence="1">SRPBCC family protein</fullName>
    </submittedName>
</protein>
<dbReference type="InterPro" id="IPR019587">
    <property type="entry name" value="Polyketide_cyclase/dehydratase"/>
</dbReference>
<dbReference type="Proteomes" id="UP001596512">
    <property type="component" value="Unassembled WGS sequence"/>
</dbReference>